<dbReference type="InterPro" id="IPR007358">
    <property type="entry name" value="Nucleoid_associated_NdpA"/>
</dbReference>
<sequence length="324" mass="37597">MIEIKQISSYIMDSGERLLIGGERRQVLGEEERRFLFTKLEKLFSANRRKEGTLAVNAWISEQLRLFQQGEQSFEELSACIAQRYYDCKRECNRFAPSALVIALAAYEEAHHLVLLDQSYRSGYHCILDDRQQAVYAPTRFLSQTLLKDDFGFTLSLGDHTLHVLEQRSDRGYVLSEHFLQVQPSPSYDEIHRVMEENVRGLSEKYEMDTTQALTRMKQVTKSHVEEQEELSVSDLAEEIFAEVPYAADEFCMRMKQEGIREMLPLEQVKVRRSLAMQRIKTDTGVELAFPVEYMEEGDKLAITHERDGMIEIAVKNVSHIQNR</sequence>
<name>A0ABT7UA39_9FIRM</name>
<proteinExistence type="predicted"/>
<protein>
    <submittedName>
        <fullName evidence="1">Nucleoid-associated protein</fullName>
    </submittedName>
</protein>
<organism evidence="1 2">
    <name type="scientific">Amedibacillus dolichus</name>
    <dbReference type="NCBI Taxonomy" id="31971"/>
    <lineage>
        <taxon>Bacteria</taxon>
        <taxon>Bacillati</taxon>
        <taxon>Bacillota</taxon>
        <taxon>Erysipelotrichia</taxon>
        <taxon>Erysipelotrichales</taxon>
        <taxon>Erysipelotrichaceae</taxon>
        <taxon>Amedibacillus</taxon>
    </lineage>
</organism>
<evidence type="ECO:0000313" key="2">
    <source>
        <dbReference type="Proteomes" id="UP001529340"/>
    </source>
</evidence>
<dbReference type="Proteomes" id="UP001529340">
    <property type="component" value="Unassembled WGS sequence"/>
</dbReference>
<reference evidence="2" key="1">
    <citation type="submission" date="2023-06" db="EMBL/GenBank/DDBJ databases">
        <title>Identification and characterization of horizontal gene transfer across gut microbiota members of farm animals based on homology search.</title>
        <authorList>
            <person name="Zeman M."/>
            <person name="Kubasova T."/>
            <person name="Jahodarova E."/>
            <person name="Nykrynova M."/>
            <person name="Rychlik I."/>
        </authorList>
    </citation>
    <scope>NUCLEOTIDE SEQUENCE [LARGE SCALE GENOMIC DNA]</scope>
    <source>
        <strain evidence="2">ET39</strain>
    </source>
</reference>
<keyword evidence="2" id="KW-1185">Reference proteome</keyword>
<reference evidence="1 2" key="2">
    <citation type="submission" date="2023-06" db="EMBL/GenBank/DDBJ databases">
        <title>Identification and characterization of horizontal gene transfer across gut microbiota members of farm animals based on homology search.</title>
        <authorList>
            <person name="Schwarzerova J."/>
            <person name="Nykrynova M."/>
            <person name="Jureckova K."/>
            <person name="Cejkova D."/>
            <person name="Rychlik I."/>
        </authorList>
    </citation>
    <scope>NUCLEOTIDE SEQUENCE [LARGE SCALE GENOMIC DNA]</scope>
    <source>
        <strain evidence="1 2">ET39</strain>
    </source>
</reference>
<reference evidence="1 2" key="3">
    <citation type="submission" date="2023-06" db="EMBL/GenBank/DDBJ databases">
        <authorList>
            <person name="Zeman M."/>
            <person name="Kubasova T."/>
            <person name="Jahodarova E."/>
            <person name="Nykrynova M."/>
            <person name="Rychlik I."/>
        </authorList>
    </citation>
    <scope>NUCLEOTIDE SEQUENCE [LARGE SCALE GENOMIC DNA]</scope>
    <source>
        <strain evidence="1 2">ET39</strain>
    </source>
</reference>
<comment type="caution">
    <text evidence="1">The sequence shown here is derived from an EMBL/GenBank/DDBJ whole genome shotgun (WGS) entry which is preliminary data.</text>
</comment>
<evidence type="ECO:0000313" key="1">
    <source>
        <dbReference type="EMBL" id="MDM8156501.1"/>
    </source>
</evidence>
<accession>A0ABT7UA39</accession>
<gene>
    <name evidence="1" type="ORF">QUV96_02470</name>
</gene>
<dbReference type="EMBL" id="JAUDCG010000007">
    <property type="protein sequence ID" value="MDM8156501.1"/>
    <property type="molecule type" value="Genomic_DNA"/>
</dbReference>
<dbReference type="Pfam" id="PF04245">
    <property type="entry name" value="NA37"/>
    <property type="match status" value="1"/>
</dbReference>
<dbReference type="RefSeq" id="WP_289606972.1">
    <property type="nucleotide sequence ID" value="NZ_JAUDCG010000007.1"/>
</dbReference>